<proteinExistence type="predicted"/>
<feature type="domain" description="Fatty acid hydroxylase" evidence="6">
    <location>
        <begin position="96"/>
        <end position="228"/>
    </location>
</feature>
<accession>A0A844WC39</accession>
<dbReference type="GO" id="GO:0008610">
    <property type="term" value="P:lipid biosynthetic process"/>
    <property type="evidence" value="ECO:0007669"/>
    <property type="project" value="InterPro"/>
</dbReference>
<keyword evidence="3 5" id="KW-1133">Transmembrane helix</keyword>
<sequence length="292" mass="33437">MQEQIDWAVDLVFRHLVLVGGLSSVGLYLVLGRREELGRNAILNSVASLVVYFFNIMIVFRYYEAISVWMQAQFDAIGLWTLPAGTWDGVPLAVTVLVGIVTRDFCDYWNHRLMHTRWGWPAHAAHHSDTHVNAFTAFRVHAFESILMTASYVLLLTWLQIPETIPVIMLLLILLNMYVHLDLDIDHGPLRLLIASPRFHRWHHADTPEAYGKNLANVMPLWDWLFATYRRPDSIDAPMGLKESGISDINPVAILAYPVLQWGRMIRRRIRRVALRIAARPDAAAKWNAPAE</sequence>
<dbReference type="GO" id="GO:0016491">
    <property type="term" value="F:oxidoreductase activity"/>
    <property type="evidence" value="ECO:0007669"/>
    <property type="project" value="InterPro"/>
</dbReference>
<evidence type="ECO:0000256" key="1">
    <source>
        <dbReference type="ARBA" id="ARBA00004370"/>
    </source>
</evidence>
<comment type="caution">
    <text evidence="7">The sequence shown here is derived from an EMBL/GenBank/DDBJ whole genome shotgun (WGS) entry which is preliminary data.</text>
</comment>
<dbReference type="GO" id="GO:0016020">
    <property type="term" value="C:membrane"/>
    <property type="evidence" value="ECO:0007669"/>
    <property type="project" value="UniProtKB-SubCell"/>
</dbReference>
<feature type="transmembrane region" description="Helical" evidence="5">
    <location>
        <begin position="43"/>
        <end position="63"/>
    </location>
</feature>
<dbReference type="AlphaFoldDB" id="A0A844WC39"/>
<dbReference type="InterPro" id="IPR050307">
    <property type="entry name" value="Sterol_Desaturase_Related"/>
</dbReference>
<reference evidence="7 8" key="1">
    <citation type="submission" date="2019-11" db="EMBL/GenBank/DDBJ databases">
        <title>Pseudooceanicola pacifica sp. nov., isolated from deep-sea sediment of the Pacific Ocean.</title>
        <authorList>
            <person name="Lyu L."/>
        </authorList>
    </citation>
    <scope>NUCLEOTIDE SEQUENCE [LARGE SCALE GENOMIC DNA]</scope>
    <source>
        <strain evidence="7 8">216_PA32_1</strain>
    </source>
</reference>
<protein>
    <recommendedName>
        <fullName evidence="6">Fatty acid hydroxylase domain-containing protein</fullName>
    </recommendedName>
</protein>
<dbReference type="InterPro" id="IPR006694">
    <property type="entry name" value="Fatty_acid_hydroxylase"/>
</dbReference>
<evidence type="ECO:0000256" key="2">
    <source>
        <dbReference type="ARBA" id="ARBA00022692"/>
    </source>
</evidence>
<evidence type="ECO:0000259" key="6">
    <source>
        <dbReference type="Pfam" id="PF04116"/>
    </source>
</evidence>
<dbReference type="GO" id="GO:0005506">
    <property type="term" value="F:iron ion binding"/>
    <property type="evidence" value="ECO:0007669"/>
    <property type="project" value="InterPro"/>
</dbReference>
<dbReference type="RefSeq" id="WP_160381168.1">
    <property type="nucleotide sequence ID" value="NZ_WNXQ01000002.1"/>
</dbReference>
<feature type="transmembrane region" description="Helical" evidence="5">
    <location>
        <begin position="12"/>
        <end position="31"/>
    </location>
</feature>
<dbReference type="EMBL" id="WNXQ01000002">
    <property type="protein sequence ID" value="MWB77010.1"/>
    <property type="molecule type" value="Genomic_DNA"/>
</dbReference>
<evidence type="ECO:0000313" key="7">
    <source>
        <dbReference type="EMBL" id="MWB77010.1"/>
    </source>
</evidence>
<keyword evidence="4 5" id="KW-0472">Membrane</keyword>
<gene>
    <name evidence="7" type="ORF">GLS40_03100</name>
</gene>
<dbReference type="Pfam" id="PF04116">
    <property type="entry name" value="FA_hydroxylase"/>
    <property type="match status" value="1"/>
</dbReference>
<feature type="transmembrane region" description="Helical" evidence="5">
    <location>
        <begin position="89"/>
        <end position="106"/>
    </location>
</feature>
<keyword evidence="8" id="KW-1185">Reference proteome</keyword>
<organism evidence="7 8">
    <name type="scientific">Pseudooceanicola pacificus</name>
    <dbReference type="NCBI Taxonomy" id="2676438"/>
    <lineage>
        <taxon>Bacteria</taxon>
        <taxon>Pseudomonadati</taxon>
        <taxon>Pseudomonadota</taxon>
        <taxon>Alphaproteobacteria</taxon>
        <taxon>Rhodobacterales</taxon>
        <taxon>Paracoccaceae</taxon>
        <taxon>Pseudooceanicola</taxon>
    </lineage>
</organism>
<comment type="subcellular location">
    <subcellularLocation>
        <location evidence="1">Membrane</location>
    </subcellularLocation>
</comment>
<dbReference type="PANTHER" id="PTHR11863">
    <property type="entry name" value="STEROL DESATURASE"/>
    <property type="match status" value="1"/>
</dbReference>
<evidence type="ECO:0000256" key="4">
    <source>
        <dbReference type="ARBA" id="ARBA00023136"/>
    </source>
</evidence>
<keyword evidence="2 5" id="KW-0812">Transmembrane</keyword>
<evidence type="ECO:0000256" key="5">
    <source>
        <dbReference type="SAM" id="Phobius"/>
    </source>
</evidence>
<evidence type="ECO:0000313" key="8">
    <source>
        <dbReference type="Proteomes" id="UP000443843"/>
    </source>
</evidence>
<dbReference type="Proteomes" id="UP000443843">
    <property type="component" value="Unassembled WGS sequence"/>
</dbReference>
<name>A0A844WC39_9RHOB</name>
<evidence type="ECO:0000256" key="3">
    <source>
        <dbReference type="ARBA" id="ARBA00022989"/>
    </source>
</evidence>